<dbReference type="Proteomes" id="UP000789901">
    <property type="component" value="Unassembled WGS sequence"/>
</dbReference>
<keyword evidence="3" id="KW-1185">Reference proteome</keyword>
<organism evidence="2 3">
    <name type="scientific">Gigaspora margarita</name>
    <dbReference type="NCBI Taxonomy" id="4874"/>
    <lineage>
        <taxon>Eukaryota</taxon>
        <taxon>Fungi</taxon>
        <taxon>Fungi incertae sedis</taxon>
        <taxon>Mucoromycota</taxon>
        <taxon>Glomeromycotina</taxon>
        <taxon>Glomeromycetes</taxon>
        <taxon>Diversisporales</taxon>
        <taxon>Gigasporaceae</taxon>
        <taxon>Gigaspora</taxon>
    </lineage>
</organism>
<accession>A0ABN7X3W1</accession>
<protein>
    <submittedName>
        <fullName evidence="2">3847_t:CDS:1</fullName>
    </submittedName>
</protein>
<proteinExistence type="predicted"/>
<comment type="caution">
    <text evidence="2">The sequence shown here is derived from an EMBL/GenBank/DDBJ whole genome shotgun (WGS) entry which is preliminary data.</text>
</comment>
<evidence type="ECO:0000313" key="2">
    <source>
        <dbReference type="EMBL" id="CAG8845391.1"/>
    </source>
</evidence>
<feature type="non-terminal residue" evidence="2">
    <location>
        <position position="1"/>
    </location>
</feature>
<dbReference type="EMBL" id="CAJVQB010079418">
    <property type="protein sequence ID" value="CAG8845391.1"/>
    <property type="molecule type" value="Genomic_DNA"/>
</dbReference>
<evidence type="ECO:0000313" key="3">
    <source>
        <dbReference type="Proteomes" id="UP000789901"/>
    </source>
</evidence>
<evidence type="ECO:0000256" key="1">
    <source>
        <dbReference type="SAM" id="MobiDB-lite"/>
    </source>
</evidence>
<sequence>KYILFLYYKQYTLVMPKPKSVMTGSSNVKMNVNSSSRTKNATNNAISTVIRSNRTHNAKRKVILVMRSNKGSNVNNNE</sequence>
<reference evidence="2 3" key="1">
    <citation type="submission" date="2021-06" db="EMBL/GenBank/DDBJ databases">
        <authorList>
            <person name="Kallberg Y."/>
            <person name="Tangrot J."/>
            <person name="Rosling A."/>
        </authorList>
    </citation>
    <scope>NUCLEOTIDE SEQUENCE [LARGE SCALE GENOMIC DNA]</scope>
    <source>
        <strain evidence="2 3">120-4 pot B 10/14</strain>
    </source>
</reference>
<feature type="region of interest" description="Disordered" evidence="1">
    <location>
        <begin position="31"/>
        <end position="59"/>
    </location>
</feature>
<feature type="compositionally biased region" description="Polar residues" evidence="1">
    <location>
        <begin position="37"/>
        <end position="52"/>
    </location>
</feature>
<name>A0ABN7X3W1_GIGMA</name>
<gene>
    <name evidence="2" type="ORF">GMARGA_LOCUS37610</name>
</gene>